<feature type="non-terminal residue" evidence="1">
    <location>
        <position position="1"/>
    </location>
</feature>
<sequence>RSMRQVRSKFRATFRRRPPTRRTVMRWVHRFNTENTVQTRLRVLEERSPQQNKRHAVLAAFALNPRLSVRQVARQLGISKSFVWRVIRQQMYPFKPQVLFELQPDDYERRKQFCVDELGRISTNRNHLPFLLFTDEAIFHLDGHVNKQNTRCWSETNPHWIIEEAVQSPKVVVWCGLWREGVVGPFFFEGTVTGESYLRMLEQDVLPELEASHMQREVCIFQQDGAPPHYATTVRDWLDRTFPGNWMGRGSPTMPWPPRSPDLTICDFFVWGFVKAQVYAVRVRTMTELKERILSAFDAITDNMREAAFRDYEQRLHKCLQVRGGHVD</sequence>
<dbReference type="PANTHER" id="PTHR47326">
    <property type="entry name" value="TRANSPOSABLE ELEMENT TC3 TRANSPOSASE-LIKE PROTEIN"/>
    <property type="match status" value="1"/>
</dbReference>
<name>A0A147BSD8_IXORI</name>
<evidence type="ECO:0000313" key="1">
    <source>
        <dbReference type="EMBL" id="JAR93651.1"/>
    </source>
</evidence>
<dbReference type="EMBL" id="GEGO01001753">
    <property type="protein sequence ID" value="JAR93651.1"/>
    <property type="molecule type" value="Transcribed_RNA"/>
</dbReference>
<dbReference type="AlphaFoldDB" id="A0A147BSD8"/>
<accession>A0A147BSD8</accession>
<dbReference type="InterPro" id="IPR036397">
    <property type="entry name" value="RNaseH_sf"/>
</dbReference>
<organism evidence="1">
    <name type="scientific">Ixodes ricinus</name>
    <name type="common">Common tick</name>
    <name type="synonym">Acarus ricinus</name>
    <dbReference type="NCBI Taxonomy" id="34613"/>
    <lineage>
        <taxon>Eukaryota</taxon>
        <taxon>Metazoa</taxon>
        <taxon>Ecdysozoa</taxon>
        <taxon>Arthropoda</taxon>
        <taxon>Chelicerata</taxon>
        <taxon>Arachnida</taxon>
        <taxon>Acari</taxon>
        <taxon>Parasitiformes</taxon>
        <taxon>Ixodida</taxon>
        <taxon>Ixodoidea</taxon>
        <taxon>Ixodidae</taxon>
        <taxon>Ixodinae</taxon>
        <taxon>Ixodes</taxon>
    </lineage>
</organism>
<dbReference type="GO" id="GO:0003676">
    <property type="term" value="F:nucleic acid binding"/>
    <property type="evidence" value="ECO:0007669"/>
    <property type="project" value="InterPro"/>
</dbReference>
<proteinExistence type="predicted"/>
<protein>
    <submittedName>
        <fullName evidence="1">Putative marince1</fullName>
    </submittedName>
</protein>
<reference evidence="1" key="1">
    <citation type="journal article" date="2018" name="PLoS Negl. Trop. Dis.">
        <title>Sialome diversity of ticks revealed by RNAseq of single tick salivary glands.</title>
        <authorList>
            <person name="Perner J."/>
            <person name="Kropackova S."/>
            <person name="Kopacek P."/>
            <person name="Ribeiro J.M."/>
        </authorList>
    </citation>
    <scope>NUCLEOTIDE SEQUENCE</scope>
    <source>
        <strain evidence="1">Siblings of single egg batch collected in Ceske Budejovice</strain>
        <tissue evidence="1">Salivary glands</tissue>
    </source>
</reference>
<dbReference type="Gene3D" id="3.30.420.10">
    <property type="entry name" value="Ribonuclease H-like superfamily/Ribonuclease H"/>
    <property type="match status" value="1"/>
</dbReference>
<dbReference type="PANTHER" id="PTHR47326:SF1">
    <property type="entry name" value="HTH PSQ-TYPE DOMAIN-CONTAINING PROTEIN"/>
    <property type="match status" value="1"/>
</dbReference>